<reference evidence="1 2" key="1">
    <citation type="journal article" date="2017" name="Genome Announc.">
        <title>Genome sequence of the saprophytic ascomycete Epicoccum nigrum ICMP 19927 strain isolated from New Zealand.</title>
        <authorList>
            <person name="Fokin M."/>
            <person name="Fleetwood D."/>
            <person name="Weir B.S."/>
            <person name="Villas-Boas S.G."/>
        </authorList>
    </citation>
    <scope>NUCLEOTIDE SEQUENCE [LARGE SCALE GENOMIC DNA]</scope>
    <source>
        <strain evidence="1 2">ICMP 19927</strain>
    </source>
</reference>
<gene>
    <name evidence="1" type="ORF">B5807_08597</name>
</gene>
<organism evidence="1 2">
    <name type="scientific">Epicoccum nigrum</name>
    <name type="common">Soil fungus</name>
    <name type="synonym">Epicoccum purpurascens</name>
    <dbReference type="NCBI Taxonomy" id="105696"/>
    <lineage>
        <taxon>Eukaryota</taxon>
        <taxon>Fungi</taxon>
        <taxon>Dikarya</taxon>
        <taxon>Ascomycota</taxon>
        <taxon>Pezizomycotina</taxon>
        <taxon>Dothideomycetes</taxon>
        <taxon>Pleosporomycetidae</taxon>
        <taxon>Pleosporales</taxon>
        <taxon>Pleosporineae</taxon>
        <taxon>Didymellaceae</taxon>
        <taxon>Epicoccum</taxon>
    </lineage>
</organism>
<accession>A0A1Y2LR90</accession>
<dbReference type="InParanoid" id="A0A1Y2LR90"/>
<dbReference type="EMBL" id="KZ107851">
    <property type="protein sequence ID" value="OSS46365.1"/>
    <property type="molecule type" value="Genomic_DNA"/>
</dbReference>
<proteinExistence type="predicted"/>
<protein>
    <submittedName>
        <fullName evidence="1">Uncharacterized protein</fullName>
    </submittedName>
</protein>
<sequence length="112" mass="12026">MWASTVEHQPRVQERAGLHRRYIISSRMQCCTTAAAPYAQNRVLEAALSGETGVSLLEAFPFSNSVPSKRPQRCLLGNSFRGVAAGSEQLVVSRTGTLANSPPSLAATNHNS</sequence>
<dbReference type="Proteomes" id="UP000193240">
    <property type="component" value="Unassembled WGS sequence"/>
</dbReference>
<dbReference type="AlphaFoldDB" id="A0A1Y2LR90"/>
<name>A0A1Y2LR90_EPING</name>
<evidence type="ECO:0000313" key="1">
    <source>
        <dbReference type="EMBL" id="OSS46365.1"/>
    </source>
</evidence>
<keyword evidence="2" id="KW-1185">Reference proteome</keyword>
<evidence type="ECO:0000313" key="2">
    <source>
        <dbReference type="Proteomes" id="UP000193240"/>
    </source>
</evidence>